<evidence type="ECO:0000313" key="3">
    <source>
        <dbReference type="EMBL" id="KND92150.1"/>
    </source>
</evidence>
<organism evidence="3 4">
    <name type="scientific">Tolypocladium ophioglossoides (strain CBS 100239)</name>
    <name type="common">Snaketongue truffleclub</name>
    <name type="synonym">Elaphocordyceps ophioglossoides</name>
    <dbReference type="NCBI Taxonomy" id="1163406"/>
    <lineage>
        <taxon>Eukaryota</taxon>
        <taxon>Fungi</taxon>
        <taxon>Dikarya</taxon>
        <taxon>Ascomycota</taxon>
        <taxon>Pezizomycotina</taxon>
        <taxon>Sordariomycetes</taxon>
        <taxon>Hypocreomycetidae</taxon>
        <taxon>Hypocreales</taxon>
        <taxon>Ophiocordycipitaceae</taxon>
        <taxon>Tolypocladium</taxon>
    </lineage>
</organism>
<accession>A0A0L0NEI0</accession>
<evidence type="ECO:0000256" key="1">
    <source>
        <dbReference type="SAM" id="Coils"/>
    </source>
</evidence>
<feature type="region of interest" description="Disordered" evidence="2">
    <location>
        <begin position="176"/>
        <end position="226"/>
    </location>
</feature>
<protein>
    <submittedName>
        <fullName evidence="3">Uncharacterized protein</fullName>
    </submittedName>
</protein>
<dbReference type="OrthoDB" id="5226586at2759"/>
<feature type="region of interest" description="Disordered" evidence="2">
    <location>
        <begin position="26"/>
        <end position="86"/>
    </location>
</feature>
<feature type="compositionally biased region" description="Low complexity" evidence="2">
    <location>
        <begin position="196"/>
        <end position="217"/>
    </location>
</feature>
<feature type="compositionally biased region" description="Low complexity" evidence="2">
    <location>
        <begin position="26"/>
        <end position="41"/>
    </location>
</feature>
<gene>
    <name evidence="3" type="ORF">TOPH_03006</name>
</gene>
<reference evidence="3 4" key="1">
    <citation type="journal article" date="2015" name="BMC Genomics">
        <title>The genome of the truffle-parasite Tolypocladium ophioglossoides and the evolution of antifungal peptaibiotics.</title>
        <authorList>
            <person name="Quandt C.A."/>
            <person name="Bushley K.E."/>
            <person name="Spatafora J.W."/>
        </authorList>
    </citation>
    <scope>NUCLEOTIDE SEQUENCE [LARGE SCALE GENOMIC DNA]</scope>
    <source>
        <strain evidence="3 4">CBS 100239</strain>
    </source>
</reference>
<evidence type="ECO:0000256" key="2">
    <source>
        <dbReference type="SAM" id="MobiDB-lite"/>
    </source>
</evidence>
<dbReference type="STRING" id="1163406.A0A0L0NEI0"/>
<feature type="compositionally biased region" description="Polar residues" evidence="2">
    <location>
        <begin position="42"/>
        <end position="58"/>
    </location>
</feature>
<dbReference type="AlphaFoldDB" id="A0A0L0NEI0"/>
<sequence>MTARVIAPPPAPPNGLGKVTLQTVEKPLSSGSTLSSGETSPCNAPTTEETSTCNAQTTRLRHKTSKSHDQLRQDSSRSSPTMATFNAIFRPRPYEEIYTEQAYLATSLQVQSNKATGLIRRYSDVEIDLETMEASKQRRRLRKQLNLLRSQINVAVEQEKAIFLRLSELYMEAHSRDTLGQAQQQRASSRERRGTAESSSGSSTTTFGSPTCSTSTPLNGATPEFVPKSPELELRADVQIAHEPLARAPPSPPPSASKSASPALDTVDESSEDFASNHGLNYQYKTGEKMEEKEECSHLRIPRCGDLAKCRENRLSLPSLESLWPN</sequence>
<keyword evidence="4" id="KW-1185">Reference proteome</keyword>
<feature type="region of interest" description="Disordered" evidence="2">
    <location>
        <begin position="245"/>
        <end position="289"/>
    </location>
</feature>
<comment type="caution">
    <text evidence="3">The sequence shown here is derived from an EMBL/GenBank/DDBJ whole genome shotgun (WGS) entry which is preliminary data.</text>
</comment>
<feature type="coiled-coil region" evidence="1">
    <location>
        <begin position="131"/>
        <end position="158"/>
    </location>
</feature>
<keyword evidence="1" id="KW-0175">Coiled coil</keyword>
<feature type="compositionally biased region" description="Basic and acidic residues" evidence="2">
    <location>
        <begin position="66"/>
        <end position="75"/>
    </location>
</feature>
<evidence type="ECO:0000313" key="4">
    <source>
        <dbReference type="Proteomes" id="UP000036947"/>
    </source>
</evidence>
<name>A0A0L0NEI0_TOLOC</name>
<dbReference type="EMBL" id="LFRF01000006">
    <property type="protein sequence ID" value="KND92150.1"/>
    <property type="molecule type" value="Genomic_DNA"/>
</dbReference>
<dbReference type="Proteomes" id="UP000036947">
    <property type="component" value="Unassembled WGS sequence"/>
</dbReference>
<proteinExistence type="predicted"/>